<dbReference type="InterPro" id="IPR005490">
    <property type="entry name" value="LD_TPept_cat_dom"/>
</dbReference>
<dbReference type="GO" id="GO:0004180">
    <property type="term" value="F:carboxypeptidase activity"/>
    <property type="evidence" value="ECO:0007669"/>
    <property type="project" value="UniProtKB-ARBA"/>
</dbReference>
<dbReference type="InterPro" id="IPR038063">
    <property type="entry name" value="Transpep_catalytic_dom"/>
</dbReference>
<dbReference type="Pfam" id="PF03734">
    <property type="entry name" value="YkuD"/>
    <property type="match status" value="1"/>
</dbReference>
<feature type="active site" description="Proton donor/acceptor" evidence="7">
    <location>
        <position position="177"/>
    </location>
</feature>
<evidence type="ECO:0000256" key="6">
    <source>
        <dbReference type="ARBA" id="ARBA00023316"/>
    </source>
</evidence>
<dbReference type="AlphaFoldDB" id="A0A6V8LYR6"/>
<dbReference type="EMBL" id="BLTE01000016">
    <property type="protein sequence ID" value="GFK95378.1"/>
    <property type="molecule type" value="Genomic_DNA"/>
</dbReference>
<keyword evidence="3" id="KW-0808">Transferase</keyword>
<accession>A0A6V8LYR6</accession>
<dbReference type="PROSITE" id="PS52029">
    <property type="entry name" value="LD_TPASE"/>
    <property type="match status" value="1"/>
</dbReference>
<feature type="domain" description="L,D-TPase catalytic" evidence="8">
    <location>
        <begin position="85"/>
        <end position="216"/>
    </location>
</feature>
<dbReference type="GO" id="GO:0071555">
    <property type="term" value="P:cell wall organization"/>
    <property type="evidence" value="ECO:0007669"/>
    <property type="project" value="UniProtKB-UniRule"/>
</dbReference>
<evidence type="ECO:0000313" key="9">
    <source>
        <dbReference type="EMBL" id="GFK95378.1"/>
    </source>
</evidence>
<keyword evidence="5 7" id="KW-0573">Peptidoglycan synthesis</keyword>
<dbReference type="InterPro" id="IPR032710">
    <property type="entry name" value="NTF2-like_dom_sf"/>
</dbReference>
<organism evidence="9 10">
    <name type="scientific">Fundidesulfovibrio magnetotacticus</name>
    <dbReference type="NCBI Taxonomy" id="2730080"/>
    <lineage>
        <taxon>Bacteria</taxon>
        <taxon>Pseudomonadati</taxon>
        <taxon>Thermodesulfobacteriota</taxon>
        <taxon>Desulfovibrionia</taxon>
        <taxon>Desulfovibrionales</taxon>
        <taxon>Desulfovibrionaceae</taxon>
        <taxon>Fundidesulfovibrio</taxon>
    </lineage>
</organism>
<dbReference type="CDD" id="cd16913">
    <property type="entry name" value="YkuD_like"/>
    <property type="match status" value="1"/>
</dbReference>
<keyword evidence="10" id="KW-1185">Reference proteome</keyword>
<evidence type="ECO:0000259" key="8">
    <source>
        <dbReference type="PROSITE" id="PS52029"/>
    </source>
</evidence>
<dbReference type="Gene3D" id="2.40.440.10">
    <property type="entry name" value="L,D-transpeptidase catalytic domain-like"/>
    <property type="match status" value="1"/>
</dbReference>
<dbReference type="GO" id="GO:0009252">
    <property type="term" value="P:peptidoglycan biosynthetic process"/>
    <property type="evidence" value="ECO:0007669"/>
    <property type="project" value="UniProtKB-UniPathway"/>
</dbReference>
<evidence type="ECO:0000256" key="1">
    <source>
        <dbReference type="ARBA" id="ARBA00004752"/>
    </source>
</evidence>
<evidence type="ECO:0000256" key="7">
    <source>
        <dbReference type="PROSITE-ProRule" id="PRU01373"/>
    </source>
</evidence>
<keyword evidence="6 7" id="KW-0961">Cell wall biogenesis/degradation</keyword>
<dbReference type="Pfam" id="PF24125">
    <property type="entry name" value="Cds6_C"/>
    <property type="match status" value="2"/>
</dbReference>
<evidence type="ECO:0000256" key="2">
    <source>
        <dbReference type="ARBA" id="ARBA00005992"/>
    </source>
</evidence>
<comment type="similarity">
    <text evidence="2">Belongs to the YkuD family.</text>
</comment>
<keyword evidence="4 7" id="KW-0133">Cell shape</keyword>
<feature type="active site" description="Nucleophile" evidence="7">
    <location>
        <position position="191"/>
    </location>
</feature>
<proteinExistence type="inferred from homology"/>
<sequence>MTVPAASAGTWNGVRRDAFLTTVDSRRSLTVAAPHDASSAKARRRARTSFLLAALATLSLLLAGQARAGEGWAVNLKADAYGPQRFLAVDKSSQTFWIFEQKSPLSPVKQLPCTTGQEPGTKWKEGDLKTPEGVYFIKQRINGGLDFSLYGDLAFTLNYPNPIDVINGRKGSGIWIHGRGKPITPNESRGCVALNNPDIKELDPQLTKRVLPVVIANEVHWSKDDPVVSKEGQEVVAATLEWAKAWSRKSEAFFAFHDAQKFSVSTGEPFENFRGHKRQLFAKLPWIHVLIDDVRAVQGPDYWVTYFGQLYRSPTLSSEGIKRLYWQRNAEGRMVIVGMDYDETTLGLETKYVERVRPEVLKVVEAWRQAWEKGKVADYVQFYADNATQGDRKGRAAIRDHKQQLWTGAKAPKKVAARDMKFSLAQDGVLVEFVQEYASRDGVADKGRKKLVLGPSGDGWLIMDEDWSKL</sequence>
<dbReference type="GO" id="GO:0008360">
    <property type="term" value="P:regulation of cell shape"/>
    <property type="evidence" value="ECO:0007669"/>
    <property type="project" value="UniProtKB-UniRule"/>
</dbReference>
<dbReference type="GO" id="GO:0016740">
    <property type="term" value="F:transferase activity"/>
    <property type="evidence" value="ECO:0007669"/>
    <property type="project" value="UniProtKB-KW"/>
</dbReference>
<evidence type="ECO:0000256" key="4">
    <source>
        <dbReference type="ARBA" id="ARBA00022960"/>
    </source>
</evidence>
<evidence type="ECO:0000313" key="10">
    <source>
        <dbReference type="Proteomes" id="UP000494245"/>
    </source>
</evidence>
<dbReference type="Gene3D" id="3.10.450.50">
    <property type="match status" value="1"/>
</dbReference>
<dbReference type="SUPFAM" id="SSF54427">
    <property type="entry name" value="NTF2-like"/>
    <property type="match status" value="1"/>
</dbReference>
<dbReference type="PANTHER" id="PTHR36699">
    <property type="entry name" value="LD-TRANSPEPTIDASE"/>
    <property type="match status" value="1"/>
</dbReference>
<reference evidence="9 10" key="2">
    <citation type="submission" date="2020-05" db="EMBL/GenBank/DDBJ databases">
        <title>Draft genome sequence of Desulfovibrio sp. strainFSS-1.</title>
        <authorList>
            <person name="Shimoshige H."/>
            <person name="Kobayashi H."/>
            <person name="Maekawa T."/>
        </authorList>
    </citation>
    <scope>NUCLEOTIDE SEQUENCE [LARGE SCALE GENOMIC DNA]</scope>
    <source>
        <strain evidence="9 10">SIID29052-01</strain>
    </source>
</reference>
<reference evidence="9 10" key="1">
    <citation type="submission" date="2020-04" db="EMBL/GenBank/DDBJ databases">
        <authorList>
            <consortium name="Desulfovibrio sp. FSS-1 genome sequencing consortium"/>
            <person name="Shimoshige H."/>
            <person name="Kobayashi H."/>
            <person name="Maekawa T."/>
        </authorList>
    </citation>
    <scope>NUCLEOTIDE SEQUENCE [LARGE SCALE GENOMIC DNA]</scope>
    <source>
        <strain evidence="9 10">SIID29052-01</strain>
    </source>
</reference>
<gene>
    <name evidence="9" type="ORF">NNJEOMEG_03240</name>
</gene>
<dbReference type="PANTHER" id="PTHR36699:SF1">
    <property type="entry name" value="L,D-TRANSPEPTIDASE YAFK-RELATED"/>
    <property type="match status" value="1"/>
</dbReference>
<dbReference type="UniPathway" id="UPA00219"/>
<dbReference type="Proteomes" id="UP000494245">
    <property type="component" value="Unassembled WGS sequence"/>
</dbReference>
<dbReference type="InterPro" id="IPR056203">
    <property type="entry name" value="Cds6_C"/>
</dbReference>
<comment type="caution">
    <text evidence="9">The sequence shown here is derived from an EMBL/GenBank/DDBJ whole genome shotgun (WGS) entry which is preliminary data.</text>
</comment>
<dbReference type="SUPFAM" id="SSF141523">
    <property type="entry name" value="L,D-transpeptidase catalytic domain-like"/>
    <property type="match status" value="1"/>
</dbReference>
<evidence type="ECO:0000256" key="5">
    <source>
        <dbReference type="ARBA" id="ARBA00022984"/>
    </source>
</evidence>
<evidence type="ECO:0000256" key="3">
    <source>
        <dbReference type="ARBA" id="ARBA00022679"/>
    </source>
</evidence>
<protein>
    <recommendedName>
        <fullName evidence="8">L,D-TPase catalytic domain-containing protein</fullName>
    </recommendedName>
</protein>
<comment type="pathway">
    <text evidence="1 7">Cell wall biogenesis; peptidoglycan biosynthesis.</text>
</comment>
<name>A0A6V8LYR6_9BACT</name>